<protein>
    <recommendedName>
        <fullName evidence="2">DUF6532 domain-containing protein</fullName>
    </recommendedName>
</protein>
<accession>A0AAD7EN89</accession>
<evidence type="ECO:0000313" key="3">
    <source>
        <dbReference type="EMBL" id="KAJ7342777.1"/>
    </source>
</evidence>
<comment type="caution">
    <text evidence="3">The sequence shown here is derived from an EMBL/GenBank/DDBJ whole genome shotgun (WGS) entry which is preliminary data.</text>
</comment>
<feature type="region of interest" description="Disordered" evidence="1">
    <location>
        <begin position="1"/>
        <end position="31"/>
    </location>
</feature>
<evidence type="ECO:0000313" key="4">
    <source>
        <dbReference type="Proteomes" id="UP001218218"/>
    </source>
</evidence>
<organism evidence="3 4">
    <name type="scientific">Mycena albidolilacea</name>
    <dbReference type="NCBI Taxonomy" id="1033008"/>
    <lineage>
        <taxon>Eukaryota</taxon>
        <taxon>Fungi</taxon>
        <taxon>Dikarya</taxon>
        <taxon>Basidiomycota</taxon>
        <taxon>Agaricomycotina</taxon>
        <taxon>Agaricomycetes</taxon>
        <taxon>Agaricomycetidae</taxon>
        <taxon>Agaricales</taxon>
        <taxon>Marasmiineae</taxon>
        <taxon>Mycenaceae</taxon>
        <taxon>Mycena</taxon>
    </lineage>
</organism>
<evidence type="ECO:0000256" key="1">
    <source>
        <dbReference type="SAM" id="MobiDB-lite"/>
    </source>
</evidence>
<name>A0AAD7EN89_9AGAR</name>
<dbReference type="Proteomes" id="UP001218218">
    <property type="component" value="Unassembled WGS sequence"/>
</dbReference>
<dbReference type="Pfam" id="PF20149">
    <property type="entry name" value="DUF6532"/>
    <property type="match status" value="1"/>
</dbReference>
<sequence>MLVDKVTPKKRKRRKRTSNSSTTQPLSSRVTQASFTPTSLCVANTGRYAVRVAIATEHAFPSEREDWTWGTLEAAMPKESSLAAKLALIKEDNDRTANLITYVYLFSLKRCQANTHIEAYGGAAQLRGQVKTLCVAAVSLFNIPGKQGVRVISAGKFVDLVPLLTLVTDAMESSLKEYSTGVRIKTKFSADDFAAHYNHHRAALDNLKTQSPVWFDDFQRNLYSCIVKATPFTHLQKTVDKENEELADVDFAALEASVSAPK</sequence>
<proteinExistence type="predicted"/>
<reference evidence="3" key="1">
    <citation type="submission" date="2023-03" db="EMBL/GenBank/DDBJ databases">
        <title>Massive genome expansion in bonnet fungi (Mycena s.s.) driven by repeated elements and novel gene families across ecological guilds.</title>
        <authorList>
            <consortium name="Lawrence Berkeley National Laboratory"/>
            <person name="Harder C.B."/>
            <person name="Miyauchi S."/>
            <person name="Viragh M."/>
            <person name="Kuo A."/>
            <person name="Thoen E."/>
            <person name="Andreopoulos B."/>
            <person name="Lu D."/>
            <person name="Skrede I."/>
            <person name="Drula E."/>
            <person name="Henrissat B."/>
            <person name="Morin E."/>
            <person name="Kohler A."/>
            <person name="Barry K."/>
            <person name="LaButti K."/>
            <person name="Morin E."/>
            <person name="Salamov A."/>
            <person name="Lipzen A."/>
            <person name="Mereny Z."/>
            <person name="Hegedus B."/>
            <person name="Baldrian P."/>
            <person name="Stursova M."/>
            <person name="Weitz H."/>
            <person name="Taylor A."/>
            <person name="Grigoriev I.V."/>
            <person name="Nagy L.G."/>
            <person name="Martin F."/>
            <person name="Kauserud H."/>
        </authorList>
    </citation>
    <scope>NUCLEOTIDE SEQUENCE</scope>
    <source>
        <strain evidence="3">CBHHK002</strain>
    </source>
</reference>
<evidence type="ECO:0000259" key="2">
    <source>
        <dbReference type="Pfam" id="PF20149"/>
    </source>
</evidence>
<feature type="compositionally biased region" description="Polar residues" evidence="1">
    <location>
        <begin position="18"/>
        <end position="31"/>
    </location>
</feature>
<dbReference type="EMBL" id="JARIHO010000024">
    <property type="protein sequence ID" value="KAJ7342777.1"/>
    <property type="molecule type" value="Genomic_DNA"/>
</dbReference>
<keyword evidence="4" id="KW-1185">Reference proteome</keyword>
<dbReference type="InterPro" id="IPR045341">
    <property type="entry name" value="DUF6532"/>
</dbReference>
<dbReference type="AlphaFoldDB" id="A0AAD7EN89"/>
<gene>
    <name evidence="3" type="ORF">DFH08DRAFT_811118</name>
</gene>
<feature type="domain" description="DUF6532" evidence="2">
    <location>
        <begin position="162"/>
        <end position="206"/>
    </location>
</feature>
<feature type="compositionally biased region" description="Basic residues" evidence="1">
    <location>
        <begin position="8"/>
        <end position="17"/>
    </location>
</feature>